<dbReference type="InterPro" id="IPR006311">
    <property type="entry name" value="TAT_signal"/>
</dbReference>
<accession>A0ABN3EC36</accession>
<feature type="region of interest" description="Disordered" evidence="2">
    <location>
        <begin position="1"/>
        <end position="25"/>
    </location>
</feature>
<dbReference type="PANTHER" id="PTHR33392:SF6">
    <property type="entry name" value="POLYISOPRENYL-TEICHOIC ACID--PEPTIDOGLYCAN TEICHOIC ACID TRANSFERASE TAGU"/>
    <property type="match status" value="1"/>
</dbReference>
<protein>
    <recommendedName>
        <fullName evidence="4">Cell envelope-related transcriptional attenuator domain-containing protein</fullName>
    </recommendedName>
</protein>
<evidence type="ECO:0000313" key="5">
    <source>
        <dbReference type="EMBL" id="GAA2254042.1"/>
    </source>
</evidence>
<dbReference type="NCBIfam" id="TIGR00350">
    <property type="entry name" value="lytR_cpsA_psr"/>
    <property type="match status" value="1"/>
</dbReference>
<organism evidence="5 6">
    <name type="scientific">Kitasatospora cystarginea</name>
    <dbReference type="NCBI Taxonomy" id="58350"/>
    <lineage>
        <taxon>Bacteria</taxon>
        <taxon>Bacillati</taxon>
        <taxon>Actinomycetota</taxon>
        <taxon>Actinomycetes</taxon>
        <taxon>Kitasatosporales</taxon>
        <taxon>Streptomycetaceae</taxon>
        <taxon>Kitasatospora</taxon>
    </lineage>
</organism>
<evidence type="ECO:0000256" key="1">
    <source>
        <dbReference type="ARBA" id="ARBA00006068"/>
    </source>
</evidence>
<feature type="compositionally biased region" description="Basic and acidic residues" evidence="2">
    <location>
        <begin position="65"/>
        <end position="81"/>
    </location>
</feature>
<feature type="domain" description="Cell envelope-related transcriptional attenuator" evidence="4">
    <location>
        <begin position="118"/>
        <end position="273"/>
    </location>
</feature>
<evidence type="ECO:0000259" key="4">
    <source>
        <dbReference type="Pfam" id="PF03816"/>
    </source>
</evidence>
<feature type="compositionally biased region" description="Low complexity" evidence="2">
    <location>
        <begin position="445"/>
        <end position="465"/>
    </location>
</feature>
<evidence type="ECO:0000313" key="6">
    <source>
        <dbReference type="Proteomes" id="UP001500305"/>
    </source>
</evidence>
<keyword evidence="3" id="KW-0472">Membrane</keyword>
<dbReference type="Pfam" id="PF03816">
    <property type="entry name" value="LytR_cpsA_psr"/>
    <property type="match status" value="1"/>
</dbReference>
<comment type="caution">
    <text evidence="5">The sequence shown here is derived from an EMBL/GenBank/DDBJ whole genome shotgun (WGS) entry which is preliminary data.</text>
</comment>
<name>A0ABN3EC36_9ACTN</name>
<feature type="compositionally biased region" description="Low complexity" evidence="2">
    <location>
        <begin position="364"/>
        <end position="377"/>
    </location>
</feature>
<feature type="compositionally biased region" description="Gly residues" evidence="2">
    <location>
        <begin position="393"/>
        <end position="403"/>
    </location>
</feature>
<evidence type="ECO:0000256" key="2">
    <source>
        <dbReference type="SAM" id="MobiDB-lite"/>
    </source>
</evidence>
<keyword evidence="6" id="KW-1185">Reference proteome</keyword>
<feature type="region of interest" description="Disordered" evidence="2">
    <location>
        <begin position="62"/>
        <end position="81"/>
    </location>
</feature>
<dbReference type="Gene3D" id="3.40.630.190">
    <property type="entry name" value="LCP protein"/>
    <property type="match status" value="1"/>
</dbReference>
<dbReference type="RefSeq" id="WP_344638017.1">
    <property type="nucleotide sequence ID" value="NZ_BAAATR010000019.1"/>
</dbReference>
<sequence>MAADHPGDDSGTDDPGKRPPTSVGGGRRRFLQVLAGALALLLLAAGALAWLAYRKLDGNIGTDDVTGRRLRNDERDRPDRDARAGQALNILLIGSDSRSGANAAYGSDGTPGSDGGQRSDTTILLHLSGDRRHATAVSIPRDLMVIVPPCQLPGGTRSTSRLMQFNWAFELGGPACTIRAVEKFSGIRIDHHLILDFTGFKKMVDAVDGVDVCVSKPIHDRDAKLDLPAGRQTLNGEQALGYVRVRESLGNGSDTERMGRQQQFLASLARKVQSQGVLLNPARLWPLLDAATSAITADAGLSKLSSLYDLAEELRSTPPENLALLTTPRRPYPGNADRDQLVQPQADQLFSALRTDRLVTVSPYAPAPTAAPTAHGGSPAGGGNGGASPSTGLGAGPGLGPGSSSGPNPDDRMTPGANLVTGSGDGSDALASASPTAGNSLFALPGSSSGAPSAAGSASPGTGPTLQGNTAALDLCSMH</sequence>
<feature type="region of interest" description="Disordered" evidence="2">
    <location>
        <begin position="319"/>
        <end position="339"/>
    </location>
</feature>
<comment type="similarity">
    <text evidence="1">Belongs to the LytR/CpsA/Psr (LCP) family.</text>
</comment>
<gene>
    <name evidence="5" type="ORF">GCM10010430_42220</name>
</gene>
<dbReference type="PROSITE" id="PS51318">
    <property type="entry name" value="TAT"/>
    <property type="match status" value="1"/>
</dbReference>
<dbReference type="EMBL" id="BAAATR010000019">
    <property type="protein sequence ID" value="GAA2254042.1"/>
    <property type="molecule type" value="Genomic_DNA"/>
</dbReference>
<dbReference type="InterPro" id="IPR004474">
    <property type="entry name" value="LytR_CpsA_psr"/>
</dbReference>
<keyword evidence="3" id="KW-0812">Transmembrane</keyword>
<dbReference type="PANTHER" id="PTHR33392">
    <property type="entry name" value="POLYISOPRENYL-TEICHOIC ACID--PEPTIDOGLYCAN TEICHOIC ACID TRANSFERASE TAGU"/>
    <property type="match status" value="1"/>
</dbReference>
<reference evidence="6" key="1">
    <citation type="journal article" date="2019" name="Int. J. Syst. Evol. Microbiol.">
        <title>The Global Catalogue of Microorganisms (GCM) 10K type strain sequencing project: providing services to taxonomists for standard genome sequencing and annotation.</title>
        <authorList>
            <consortium name="The Broad Institute Genomics Platform"/>
            <consortium name="The Broad Institute Genome Sequencing Center for Infectious Disease"/>
            <person name="Wu L."/>
            <person name="Ma J."/>
        </authorList>
    </citation>
    <scope>NUCLEOTIDE SEQUENCE [LARGE SCALE GENOMIC DNA]</scope>
    <source>
        <strain evidence="6">JCM 7356</strain>
    </source>
</reference>
<feature type="region of interest" description="Disordered" evidence="2">
    <location>
        <begin position="364"/>
        <end position="479"/>
    </location>
</feature>
<keyword evidence="3" id="KW-1133">Transmembrane helix</keyword>
<proteinExistence type="inferred from homology"/>
<dbReference type="InterPro" id="IPR050922">
    <property type="entry name" value="LytR/CpsA/Psr_CW_biosynth"/>
</dbReference>
<evidence type="ECO:0000256" key="3">
    <source>
        <dbReference type="SAM" id="Phobius"/>
    </source>
</evidence>
<feature type="transmembrane region" description="Helical" evidence="3">
    <location>
        <begin position="30"/>
        <end position="53"/>
    </location>
</feature>
<dbReference type="Proteomes" id="UP001500305">
    <property type="component" value="Unassembled WGS sequence"/>
</dbReference>